<dbReference type="CDD" id="cd11072">
    <property type="entry name" value="CYP71-like"/>
    <property type="match status" value="1"/>
</dbReference>
<proteinExistence type="inferred from homology"/>
<dbReference type="GO" id="GO:0005506">
    <property type="term" value="F:iron ion binding"/>
    <property type="evidence" value="ECO:0007669"/>
    <property type="project" value="InterPro"/>
</dbReference>
<comment type="similarity">
    <text evidence="1 5">Belongs to the cytochrome P450 family.</text>
</comment>
<organism evidence="7 8">
    <name type="scientific">Momordica charantia</name>
    <name type="common">Bitter gourd</name>
    <name type="synonym">Balsam pear</name>
    <dbReference type="NCBI Taxonomy" id="3673"/>
    <lineage>
        <taxon>Eukaryota</taxon>
        <taxon>Viridiplantae</taxon>
        <taxon>Streptophyta</taxon>
        <taxon>Embryophyta</taxon>
        <taxon>Tracheophyta</taxon>
        <taxon>Spermatophyta</taxon>
        <taxon>Magnoliopsida</taxon>
        <taxon>eudicotyledons</taxon>
        <taxon>Gunneridae</taxon>
        <taxon>Pentapetalae</taxon>
        <taxon>rosids</taxon>
        <taxon>fabids</taxon>
        <taxon>Cucurbitales</taxon>
        <taxon>Cucurbitaceae</taxon>
        <taxon>Momordiceae</taxon>
        <taxon>Momordica</taxon>
    </lineage>
</organism>
<dbReference type="RefSeq" id="XP_022137055.1">
    <property type="nucleotide sequence ID" value="XM_022281363.1"/>
</dbReference>
<keyword evidence="2 4" id="KW-0479">Metal-binding</keyword>
<name>A0A6J1C5L5_MOMCH</name>
<keyword evidence="6" id="KW-0472">Membrane</keyword>
<keyword evidence="7" id="KW-1185">Reference proteome</keyword>
<protein>
    <submittedName>
        <fullName evidence="8">Cytochrome P450 71A1-like</fullName>
    </submittedName>
</protein>
<keyword evidence="6" id="KW-0812">Transmembrane</keyword>
<dbReference type="AlphaFoldDB" id="A0A6J1C5L5"/>
<dbReference type="OrthoDB" id="1470350at2759"/>
<dbReference type="InterPro" id="IPR036396">
    <property type="entry name" value="Cyt_P450_sf"/>
</dbReference>
<dbReference type="Pfam" id="PF00067">
    <property type="entry name" value="p450"/>
    <property type="match status" value="1"/>
</dbReference>
<gene>
    <name evidence="8" type="primary">LOC111008617</name>
</gene>
<evidence type="ECO:0000313" key="8">
    <source>
        <dbReference type="RefSeq" id="XP_022137055.1"/>
    </source>
</evidence>
<feature type="transmembrane region" description="Helical" evidence="6">
    <location>
        <begin position="224"/>
        <end position="243"/>
    </location>
</feature>
<keyword evidence="6" id="KW-1133">Transmembrane helix</keyword>
<dbReference type="Proteomes" id="UP000504603">
    <property type="component" value="Unplaced"/>
</dbReference>
<evidence type="ECO:0000256" key="1">
    <source>
        <dbReference type="ARBA" id="ARBA00010617"/>
    </source>
</evidence>
<evidence type="ECO:0000313" key="7">
    <source>
        <dbReference type="Proteomes" id="UP000504603"/>
    </source>
</evidence>
<dbReference type="PROSITE" id="PS00086">
    <property type="entry name" value="CYTOCHROME_P450"/>
    <property type="match status" value="1"/>
</dbReference>
<keyword evidence="4 5" id="KW-0349">Heme</keyword>
<dbReference type="GO" id="GO:0020037">
    <property type="term" value="F:heme binding"/>
    <property type="evidence" value="ECO:0007669"/>
    <property type="project" value="InterPro"/>
</dbReference>
<dbReference type="GeneID" id="111008617"/>
<evidence type="ECO:0000256" key="2">
    <source>
        <dbReference type="ARBA" id="ARBA00022723"/>
    </source>
</evidence>
<dbReference type="PRINTS" id="PR00385">
    <property type="entry name" value="P450"/>
</dbReference>
<feature type="transmembrane region" description="Helical" evidence="6">
    <location>
        <begin position="18"/>
        <end position="36"/>
    </location>
</feature>
<keyword evidence="5" id="KW-0560">Oxidoreductase</keyword>
<dbReference type="InterPro" id="IPR001128">
    <property type="entry name" value="Cyt_P450"/>
</dbReference>
<dbReference type="KEGG" id="mcha:111008617"/>
<dbReference type="InterPro" id="IPR017972">
    <property type="entry name" value="Cyt_P450_CS"/>
</dbReference>
<comment type="cofactor">
    <cofactor evidence="4">
        <name>heme</name>
        <dbReference type="ChEBI" id="CHEBI:30413"/>
    </cofactor>
</comment>
<keyword evidence="5" id="KW-0503">Monooxygenase</keyword>
<reference evidence="8" key="1">
    <citation type="submission" date="2025-08" db="UniProtKB">
        <authorList>
            <consortium name="RefSeq"/>
        </authorList>
    </citation>
    <scope>IDENTIFICATION</scope>
    <source>
        <strain evidence="8">OHB3-1</strain>
    </source>
</reference>
<dbReference type="GO" id="GO:0004497">
    <property type="term" value="F:monooxygenase activity"/>
    <property type="evidence" value="ECO:0007669"/>
    <property type="project" value="UniProtKB-KW"/>
</dbReference>
<dbReference type="SUPFAM" id="SSF48264">
    <property type="entry name" value="Cytochrome P450"/>
    <property type="match status" value="1"/>
</dbReference>
<dbReference type="GO" id="GO:0016705">
    <property type="term" value="F:oxidoreductase activity, acting on paired donors, with incorporation or reduction of molecular oxygen"/>
    <property type="evidence" value="ECO:0007669"/>
    <property type="project" value="InterPro"/>
</dbReference>
<dbReference type="PRINTS" id="PR00463">
    <property type="entry name" value="EP450I"/>
</dbReference>
<dbReference type="InterPro" id="IPR002401">
    <property type="entry name" value="Cyt_P450_E_grp-I"/>
</dbReference>
<dbReference type="FunFam" id="1.10.630.10:FF:000011">
    <property type="entry name" value="Cytochrome P450 83B1"/>
    <property type="match status" value="1"/>
</dbReference>
<accession>A0A6J1C5L5</accession>
<dbReference type="PANTHER" id="PTHR47955:SF15">
    <property type="entry name" value="CYTOCHROME P450 71A2-LIKE"/>
    <property type="match status" value="1"/>
</dbReference>
<feature type="binding site" description="axial binding residue" evidence="4">
    <location>
        <position position="459"/>
    </location>
    <ligand>
        <name>heme</name>
        <dbReference type="ChEBI" id="CHEBI:30413"/>
    </ligand>
    <ligandPart>
        <name>Fe</name>
        <dbReference type="ChEBI" id="CHEBI:18248"/>
    </ligandPart>
</feature>
<sequence length="516" mass="59380">MDLISNFLQFWQQLHFDLIPFSLCLIFFFLVLLKLFKPKNNTKNFPPSPPKLPIIGNLHQLGSLPHQSLAALSDKYGPLMLLKLGHAQTLVVSSAKMARELMKTHDLKFSNRPQTMPAKTLLYGFKDVGFAPYGEYWRQARKICALELFSAKRVESFQYVRDEEVSVLVNRIRKGCVDGDGEGSVNLSQLFLSTSNNIVSRCILGEKFEDENGKSRFGDTSRRVMVLITAFCFADFFPALWWIDVVRGFNGELKKWFTTLDAFLSKVVEEHKAKMRAGGESDESKKDFVGIMLQLMQSDMVDYHFSLENLKGIVLDMFVGGTDTTATGLEWTMTELMRNPPVMEKVQEEVRKTVGKKAKIEIEDIRKMHYMNCVIKESLRLHPPVPLLVPREAISDVEIEGYHIPSKTRVFVNAWKIHRDPTIWERPNEFIPERFMENSVDYKGQDFEFIPFGSGRRICPGMSFGIASFEYALANLLYWFDWKLPNGFELDVEEENGLTVRKKNPLHLNPIFHTFD</sequence>
<evidence type="ECO:0000256" key="5">
    <source>
        <dbReference type="RuleBase" id="RU000461"/>
    </source>
</evidence>
<evidence type="ECO:0000256" key="6">
    <source>
        <dbReference type="SAM" id="Phobius"/>
    </source>
</evidence>
<dbReference type="PANTHER" id="PTHR47955">
    <property type="entry name" value="CYTOCHROME P450 FAMILY 71 PROTEIN"/>
    <property type="match status" value="1"/>
</dbReference>
<dbReference type="Gene3D" id="1.10.630.10">
    <property type="entry name" value="Cytochrome P450"/>
    <property type="match status" value="1"/>
</dbReference>
<evidence type="ECO:0000256" key="4">
    <source>
        <dbReference type="PIRSR" id="PIRSR602401-1"/>
    </source>
</evidence>
<keyword evidence="3 4" id="KW-0408">Iron</keyword>
<evidence type="ECO:0000256" key="3">
    <source>
        <dbReference type="ARBA" id="ARBA00023004"/>
    </source>
</evidence>